<feature type="region of interest" description="Disordered" evidence="1">
    <location>
        <begin position="1"/>
        <end position="75"/>
    </location>
</feature>
<accession>A0A5N6NFJ4</accession>
<protein>
    <submittedName>
        <fullName evidence="2">Uncharacterized protein</fullName>
    </submittedName>
</protein>
<evidence type="ECO:0000256" key="1">
    <source>
        <dbReference type="SAM" id="MobiDB-lite"/>
    </source>
</evidence>
<comment type="caution">
    <text evidence="2">The sequence shown here is derived from an EMBL/GenBank/DDBJ whole genome shotgun (WGS) entry which is preliminary data.</text>
</comment>
<name>A0A5N6NFJ4_9ASTR</name>
<evidence type="ECO:0000313" key="3">
    <source>
        <dbReference type="Proteomes" id="UP000326396"/>
    </source>
</evidence>
<reference evidence="2 3" key="1">
    <citation type="submission" date="2019-05" db="EMBL/GenBank/DDBJ databases">
        <title>Mikania micrantha, genome provides insights into the molecular mechanism of rapid growth.</title>
        <authorList>
            <person name="Liu B."/>
        </authorList>
    </citation>
    <scope>NUCLEOTIDE SEQUENCE [LARGE SCALE GENOMIC DNA]</scope>
    <source>
        <strain evidence="2">NLD-2019</strain>
        <tissue evidence="2">Leaf</tissue>
    </source>
</reference>
<dbReference type="Proteomes" id="UP000326396">
    <property type="component" value="Linkage Group LG2"/>
</dbReference>
<organism evidence="2 3">
    <name type="scientific">Mikania micrantha</name>
    <name type="common">bitter vine</name>
    <dbReference type="NCBI Taxonomy" id="192012"/>
    <lineage>
        <taxon>Eukaryota</taxon>
        <taxon>Viridiplantae</taxon>
        <taxon>Streptophyta</taxon>
        <taxon>Embryophyta</taxon>
        <taxon>Tracheophyta</taxon>
        <taxon>Spermatophyta</taxon>
        <taxon>Magnoliopsida</taxon>
        <taxon>eudicotyledons</taxon>
        <taxon>Gunneridae</taxon>
        <taxon>Pentapetalae</taxon>
        <taxon>asterids</taxon>
        <taxon>campanulids</taxon>
        <taxon>Asterales</taxon>
        <taxon>Asteraceae</taxon>
        <taxon>Asteroideae</taxon>
        <taxon>Heliantheae alliance</taxon>
        <taxon>Eupatorieae</taxon>
        <taxon>Mikania</taxon>
    </lineage>
</organism>
<dbReference type="AlphaFoldDB" id="A0A5N6NFJ4"/>
<keyword evidence="3" id="KW-1185">Reference proteome</keyword>
<proteinExistence type="predicted"/>
<gene>
    <name evidence="2" type="ORF">E3N88_23279</name>
</gene>
<evidence type="ECO:0000313" key="2">
    <source>
        <dbReference type="EMBL" id="KAD4585678.1"/>
    </source>
</evidence>
<sequence>MKGEMDDLTILPFISKREEGAATGRSRRRQPGGDQKLQIFRSKRADEEVTGNRRRRWLGGGRGGGQEAETESCRS</sequence>
<dbReference type="EMBL" id="SZYD01000012">
    <property type="protein sequence ID" value="KAD4585678.1"/>
    <property type="molecule type" value="Genomic_DNA"/>
</dbReference>